<dbReference type="OrthoDB" id="424753at2759"/>
<dbReference type="InterPro" id="IPR022682">
    <property type="entry name" value="Calpain_domain_III"/>
</dbReference>
<dbReference type="PRINTS" id="PR00704">
    <property type="entry name" value="CALPAIN"/>
</dbReference>
<evidence type="ECO:0000256" key="3">
    <source>
        <dbReference type="ARBA" id="ARBA00022801"/>
    </source>
</evidence>
<dbReference type="SUPFAM" id="SSF54001">
    <property type="entry name" value="Cysteine proteinases"/>
    <property type="match status" value="1"/>
</dbReference>
<keyword evidence="10" id="KW-1185">Reference proteome</keyword>
<dbReference type="Pfam" id="PF00648">
    <property type="entry name" value="Peptidase_C2"/>
    <property type="match status" value="1"/>
</dbReference>
<evidence type="ECO:0000313" key="10">
    <source>
        <dbReference type="Proteomes" id="UP000266861"/>
    </source>
</evidence>
<gene>
    <name evidence="9" type="ORF">Glove_332g23</name>
</gene>
<evidence type="ECO:0000256" key="2">
    <source>
        <dbReference type="ARBA" id="ARBA00022670"/>
    </source>
</evidence>
<dbReference type="SUPFAM" id="SSF49562">
    <property type="entry name" value="C2 domain (Calcium/lipid-binding domain, CaLB)"/>
    <property type="match status" value="1"/>
</dbReference>
<dbReference type="InterPro" id="IPR000008">
    <property type="entry name" value="C2_dom"/>
</dbReference>
<protein>
    <submittedName>
        <fullName evidence="9">Uncharacterized protein</fullName>
    </submittedName>
</protein>
<dbReference type="EMBL" id="PQFF01000303">
    <property type="protein sequence ID" value="RHZ63138.1"/>
    <property type="molecule type" value="Genomic_DNA"/>
</dbReference>
<dbReference type="SUPFAM" id="SSF49758">
    <property type="entry name" value="Calpain large subunit, middle domain (domain III)"/>
    <property type="match status" value="1"/>
</dbReference>
<feature type="active site" evidence="5">
    <location>
        <position position="297"/>
    </location>
</feature>
<keyword evidence="4" id="KW-0788">Thiol protease</keyword>
<dbReference type="InterPro" id="IPR022683">
    <property type="entry name" value="Calpain_III"/>
</dbReference>
<dbReference type="SMART" id="SM00230">
    <property type="entry name" value="CysPc"/>
    <property type="match status" value="1"/>
</dbReference>
<dbReference type="Pfam" id="PF01067">
    <property type="entry name" value="Calpain_III"/>
    <property type="match status" value="1"/>
</dbReference>
<feature type="domain" description="C2" evidence="7">
    <location>
        <begin position="507"/>
        <end position="626"/>
    </location>
</feature>
<keyword evidence="2" id="KW-0645">Protease</keyword>
<name>A0A397HME0_9GLOM</name>
<dbReference type="CDD" id="cd00030">
    <property type="entry name" value="C2"/>
    <property type="match status" value="1"/>
</dbReference>
<comment type="caution">
    <text evidence="6">Lacks conserved residue(s) required for the propagation of feature annotation.</text>
</comment>
<proteinExistence type="inferred from homology"/>
<evidence type="ECO:0000259" key="7">
    <source>
        <dbReference type="PROSITE" id="PS50004"/>
    </source>
</evidence>
<dbReference type="PROSITE" id="PS50203">
    <property type="entry name" value="CALPAIN_CAT"/>
    <property type="match status" value="1"/>
</dbReference>
<dbReference type="InterPro" id="IPR033883">
    <property type="entry name" value="C2_III"/>
</dbReference>
<comment type="similarity">
    <text evidence="1">Belongs to the peptidase C2 family.</text>
</comment>
<dbReference type="GO" id="GO:0004198">
    <property type="term" value="F:calcium-dependent cysteine-type endopeptidase activity"/>
    <property type="evidence" value="ECO:0007669"/>
    <property type="project" value="InterPro"/>
</dbReference>
<accession>A0A397HME0</accession>
<evidence type="ECO:0000259" key="8">
    <source>
        <dbReference type="PROSITE" id="PS50203"/>
    </source>
</evidence>
<evidence type="ECO:0000256" key="5">
    <source>
        <dbReference type="PIRSR" id="PIRSR622684-1"/>
    </source>
</evidence>
<evidence type="ECO:0000256" key="4">
    <source>
        <dbReference type="ARBA" id="ARBA00022807"/>
    </source>
</evidence>
<keyword evidence="3" id="KW-0378">Hydrolase</keyword>
<dbReference type="InterPro" id="IPR001300">
    <property type="entry name" value="Peptidase_C2_calpain_cat"/>
</dbReference>
<evidence type="ECO:0000256" key="6">
    <source>
        <dbReference type="PROSITE-ProRule" id="PRU00239"/>
    </source>
</evidence>
<dbReference type="Proteomes" id="UP000266861">
    <property type="component" value="Unassembled WGS sequence"/>
</dbReference>
<dbReference type="GO" id="GO:0005737">
    <property type="term" value="C:cytoplasm"/>
    <property type="evidence" value="ECO:0007669"/>
    <property type="project" value="TreeGrafter"/>
</dbReference>
<dbReference type="STRING" id="1348612.A0A397HME0"/>
<evidence type="ECO:0000313" key="9">
    <source>
        <dbReference type="EMBL" id="RHZ63138.1"/>
    </source>
</evidence>
<comment type="caution">
    <text evidence="9">The sequence shown here is derived from an EMBL/GenBank/DDBJ whole genome shotgun (WGS) entry which is preliminary data.</text>
</comment>
<feature type="domain" description="Calpain catalytic" evidence="8">
    <location>
        <begin position="26"/>
        <end position="353"/>
    </location>
</feature>
<dbReference type="Gene3D" id="2.60.120.380">
    <property type="match status" value="1"/>
</dbReference>
<dbReference type="PROSITE" id="PS50004">
    <property type="entry name" value="C2"/>
    <property type="match status" value="1"/>
</dbReference>
<dbReference type="InterPro" id="IPR038765">
    <property type="entry name" value="Papain-like_cys_pep_sf"/>
</dbReference>
<dbReference type="InterPro" id="IPR036213">
    <property type="entry name" value="Calpain_III_sf"/>
</dbReference>
<dbReference type="InterPro" id="IPR022684">
    <property type="entry name" value="Calpain_cysteine_protease"/>
</dbReference>
<dbReference type="GO" id="GO:0006508">
    <property type="term" value="P:proteolysis"/>
    <property type="evidence" value="ECO:0007669"/>
    <property type="project" value="UniProtKB-KW"/>
</dbReference>
<evidence type="ECO:0000256" key="1">
    <source>
        <dbReference type="ARBA" id="ARBA00007623"/>
    </source>
</evidence>
<dbReference type="CDD" id="cd00044">
    <property type="entry name" value="CysPc"/>
    <property type="match status" value="1"/>
</dbReference>
<dbReference type="Gene3D" id="3.90.70.10">
    <property type="entry name" value="Cysteine proteinases"/>
    <property type="match status" value="1"/>
</dbReference>
<dbReference type="InterPro" id="IPR035892">
    <property type="entry name" value="C2_domain_sf"/>
</dbReference>
<dbReference type="PANTHER" id="PTHR10183">
    <property type="entry name" value="CALPAIN"/>
    <property type="match status" value="1"/>
</dbReference>
<dbReference type="SMART" id="SM00720">
    <property type="entry name" value="calpain_III"/>
    <property type="match status" value="1"/>
</dbReference>
<dbReference type="CDD" id="cd00214">
    <property type="entry name" value="Calpain_III"/>
    <property type="match status" value="1"/>
</dbReference>
<reference evidence="9 10" key="1">
    <citation type="submission" date="2018-08" db="EMBL/GenBank/DDBJ databases">
        <title>Genome and evolution of the arbuscular mycorrhizal fungus Diversispora epigaea (formerly Glomus versiforme) and its bacterial endosymbionts.</title>
        <authorList>
            <person name="Sun X."/>
            <person name="Fei Z."/>
            <person name="Harrison M."/>
        </authorList>
    </citation>
    <scope>NUCLEOTIDE SEQUENCE [LARGE SCALE GENOMIC DNA]</scope>
    <source>
        <strain evidence="9 10">IT104</strain>
    </source>
</reference>
<dbReference type="AlphaFoldDB" id="A0A397HME0"/>
<sequence>MAPKCKKLYDQDYKDIFMHCARTAAHFRDDKFPPEDSSICKRGSVEDLGPITWTRVKELTNDPHLFIFDKNKKLNTDVVRGAVGNSWFVSALGVLSAHPHLLEKVIPKWSLQDWNHSEEPGKQLGMYNFRDTERHPGVFRFRFYRFGEWIEVVIDDYLPTRDGQLIYAHSKDPKEMWCSLLEKAYAKLCGGYKVLETGAASDAIVDLTGTVPETIELNKEGILGQLGEKGLINLLKMENSKHSLMSCSINAHEEEKQQERLPNGLVIELPYGIIDIQVVKIGVLKINNEVVLIKLHNPCNEIEWNGPWSNKSPEWNLVDNIKRNKLIVQDGDFWMSFHDFITSFNSLVICRHLNTSLFSRGKRWHGTIFYGEWSIENETAGGCINNNSTFYQNPQYLIRINKPATDLVISLMQSDHRSEIGVEYITIGFICLKVEENRKYRIHKSTYEIVGRVTYINSREVTKRITLNEGQYILIPSTYNLGDEGEYFLRIFSSKEININLLKKDAPKKNWYYPILYQRRAYYVGMVRAKIISGQFNREISKGFVRIVFLDLRNRIRKVVVSPIFNNSIEPDIEAEYLFYVRNPSMATIIFQLYECSTFGNDNIIGEVKILLGQYAKSSKEGKFWEITKTMTRVIKAPPHMGIIKNEEMEAINNNSNDIINENKQFIPKRINSSTTNLNIHNEDDNDIGETDNNNEAHVLRSFPKQRLVVMPVERGGIDKGRIDKGLLIPITVDAGIGELKIRMIYLRGVNN</sequence>
<organism evidence="9 10">
    <name type="scientific">Diversispora epigaea</name>
    <dbReference type="NCBI Taxonomy" id="1348612"/>
    <lineage>
        <taxon>Eukaryota</taxon>
        <taxon>Fungi</taxon>
        <taxon>Fungi incertae sedis</taxon>
        <taxon>Mucoromycota</taxon>
        <taxon>Glomeromycotina</taxon>
        <taxon>Glomeromycetes</taxon>
        <taxon>Diversisporales</taxon>
        <taxon>Diversisporaceae</taxon>
        <taxon>Diversispora</taxon>
    </lineage>
</organism>
<dbReference type="PANTHER" id="PTHR10183:SF379">
    <property type="entry name" value="CALPAIN-5"/>
    <property type="match status" value="1"/>
</dbReference>
<dbReference type="Pfam" id="PF00168">
    <property type="entry name" value="C2"/>
    <property type="match status" value="1"/>
</dbReference>